<sequence length="78" mass="8463">MALTAFQGDFILRAPTPRVAPEAAEEASAASHEDRPGLRWPVVASENLLRGETCVHIEHAGALYVLRATRNGKLILTK</sequence>
<comment type="caution">
    <text evidence="1">The sequence shown here is derived from an EMBL/GenBank/DDBJ whole genome shotgun (WGS) entry which is preliminary data.</text>
</comment>
<evidence type="ECO:0000313" key="1">
    <source>
        <dbReference type="EMBL" id="GAA5161061.1"/>
    </source>
</evidence>
<dbReference type="RefSeq" id="WP_345531740.1">
    <property type="nucleotide sequence ID" value="NZ_BAABLD010000005.1"/>
</dbReference>
<organism evidence="1 2">
    <name type="scientific">Viridibacterium curvum</name>
    <dbReference type="NCBI Taxonomy" id="1101404"/>
    <lineage>
        <taxon>Bacteria</taxon>
        <taxon>Pseudomonadati</taxon>
        <taxon>Pseudomonadota</taxon>
        <taxon>Betaproteobacteria</taxon>
        <taxon>Rhodocyclales</taxon>
        <taxon>Rhodocyclaceae</taxon>
        <taxon>Viridibacterium</taxon>
    </lineage>
</organism>
<proteinExistence type="predicted"/>
<name>A0ABP9QFM8_9RHOO</name>
<evidence type="ECO:0008006" key="3">
    <source>
        <dbReference type="Google" id="ProtNLM"/>
    </source>
</evidence>
<accession>A0ABP9QFM8</accession>
<keyword evidence="2" id="KW-1185">Reference proteome</keyword>
<dbReference type="InterPro" id="IPR019600">
    <property type="entry name" value="Hemin_uptake_protein_HemP"/>
</dbReference>
<dbReference type="Pfam" id="PF10636">
    <property type="entry name" value="hemP"/>
    <property type="match status" value="1"/>
</dbReference>
<dbReference type="EMBL" id="BAABLD010000005">
    <property type="protein sequence ID" value="GAA5161061.1"/>
    <property type="molecule type" value="Genomic_DNA"/>
</dbReference>
<dbReference type="Proteomes" id="UP001500547">
    <property type="component" value="Unassembled WGS sequence"/>
</dbReference>
<gene>
    <name evidence="1" type="ORF">GCM10025770_09680</name>
</gene>
<protein>
    <recommendedName>
        <fullName evidence="3">Hemin uptake protein HemP</fullName>
    </recommendedName>
</protein>
<reference evidence="2" key="1">
    <citation type="journal article" date="2019" name="Int. J. Syst. Evol. Microbiol.">
        <title>The Global Catalogue of Microorganisms (GCM) 10K type strain sequencing project: providing services to taxonomists for standard genome sequencing and annotation.</title>
        <authorList>
            <consortium name="The Broad Institute Genomics Platform"/>
            <consortium name="The Broad Institute Genome Sequencing Center for Infectious Disease"/>
            <person name="Wu L."/>
            <person name="Ma J."/>
        </authorList>
    </citation>
    <scope>NUCLEOTIDE SEQUENCE [LARGE SCALE GENOMIC DNA]</scope>
    <source>
        <strain evidence="2">JCM 18715</strain>
    </source>
</reference>
<evidence type="ECO:0000313" key="2">
    <source>
        <dbReference type="Proteomes" id="UP001500547"/>
    </source>
</evidence>
<dbReference type="Gene3D" id="2.10.70.10">
    <property type="entry name" value="Complement Module, domain 1"/>
    <property type="match status" value="1"/>
</dbReference>